<dbReference type="EC" id="3.1.26.4" evidence="6 14"/>
<dbReference type="CDD" id="cd07182">
    <property type="entry name" value="RNase_HII_bacteria_HII_like"/>
    <property type="match status" value="1"/>
</dbReference>
<dbReference type="GO" id="GO:0004523">
    <property type="term" value="F:RNA-DNA hybrid ribonuclease activity"/>
    <property type="evidence" value="ECO:0007669"/>
    <property type="project" value="UniProtKB-UniRule"/>
</dbReference>
<dbReference type="GO" id="GO:0043137">
    <property type="term" value="P:DNA replication, removal of RNA primer"/>
    <property type="evidence" value="ECO:0007669"/>
    <property type="project" value="TreeGrafter"/>
</dbReference>
<evidence type="ECO:0000313" key="18">
    <source>
        <dbReference type="EMBL" id="ATI43240.1"/>
    </source>
</evidence>
<keyword evidence="19" id="KW-1185">Reference proteome</keyword>
<dbReference type="GO" id="GO:0006298">
    <property type="term" value="P:mismatch repair"/>
    <property type="evidence" value="ECO:0007669"/>
    <property type="project" value="TreeGrafter"/>
</dbReference>
<proteinExistence type="inferred from homology"/>
<dbReference type="Pfam" id="PF01351">
    <property type="entry name" value="RNase_HII"/>
    <property type="match status" value="1"/>
</dbReference>
<evidence type="ECO:0000256" key="11">
    <source>
        <dbReference type="ARBA" id="ARBA00022759"/>
    </source>
</evidence>
<sequence>MTTIVRPLPDFTYETAARARGARVIAGVDEVGRGPLAGPVTAAAVVLDPDRIPAGLNDSKKLTPARREALATEIEAVAICRVVHLDVDEIETLNILGASMEAMRRALALLPVPPCHALIDGNRQPGNLCCPAETVVKGDGLVLSIAAASIVAKVARDRLMVELALQYPGYGWESNMGYGAPVHLAALSRLGVTPHHRRSFAPVRNILYQDKSPTD</sequence>
<evidence type="ECO:0000256" key="7">
    <source>
        <dbReference type="ARBA" id="ARBA00019179"/>
    </source>
</evidence>
<dbReference type="KEGG" id="cmag:CBW24_01080"/>
<evidence type="ECO:0000256" key="4">
    <source>
        <dbReference type="ARBA" id="ARBA00004496"/>
    </source>
</evidence>
<keyword evidence="8 14" id="KW-0963">Cytoplasm</keyword>
<dbReference type="InterPro" id="IPR022898">
    <property type="entry name" value="RNase_HII"/>
</dbReference>
<keyword evidence="12 14" id="KW-0378">Hydrolase</keyword>
<dbReference type="InterPro" id="IPR001352">
    <property type="entry name" value="RNase_HII/HIII"/>
</dbReference>
<comment type="subcellular location">
    <subcellularLocation>
        <location evidence="4 14">Cytoplasm</location>
    </subcellularLocation>
</comment>
<dbReference type="PROSITE" id="PS51975">
    <property type="entry name" value="RNASE_H_2"/>
    <property type="match status" value="1"/>
</dbReference>
<keyword evidence="10 14" id="KW-0479">Metal-binding</keyword>
<dbReference type="SUPFAM" id="SSF53098">
    <property type="entry name" value="Ribonuclease H-like"/>
    <property type="match status" value="1"/>
</dbReference>
<dbReference type="AlphaFoldDB" id="A0A291M2V7"/>
<dbReference type="EMBL" id="CP021404">
    <property type="protein sequence ID" value="ATI43240.1"/>
    <property type="molecule type" value="Genomic_DNA"/>
</dbReference>
<dbReference type="InterPro" id="IPR012337">
    <property type="entry name" value="RNaseH-like_sf"/>
</dbReference>
<feature type="domain" description="RNase H type-2" evidence="17">
    <location>
        <begin position="23"/>
        <end position="212"/>
    </location>
</feature>
<reference evidence="18 19" key="1">
    <citation type="submission" date="2017-05" db="EMBL/GenBank/DDBJ databases">
        <title>Comparative genomic and metabolic analysis of manganese-oxidizing mechanisms in Celeribater manganoxidans DY25T: its adaption to the environment of polymetallic nodule.</title>
        <authorList>
            <person name="Wang X."/>
        </authorList>
    </citation>
    <scope>NUCLEOTIDE SEQUENCE [LARGE SCALE GENOMIC DNA]</scope>
    <source>
        <strain evidence="18 19">DY25</strain>
    </source>
</reference>
<evidence type="ECO:0000256" key="3">
    <source>
        <dbReference type="ARBA" id="ARBA00004065"/>
    </source>
</evidence>
<evidence type="ECO:0000256" key="16">
    <source>
        <dbReference type="RuleBase" id="RU003515"/>
    </source>
</evidence>
<dbReference type="GO" id="GO:0030145">
    <property type="term" value="F:manganese ion binding"/>
    <property type="evidence" value="ECO:0007669"/>
    <property type="project" value="UniProtKB-UniRule"/>
</dbReference>
<keyword evidence="11 14" id="KW-0255">Endonuclease</keyword>
<evidence type="ECO:0000256" key="9">
    <source>
        <dbReference type="ARBA" id="ARBA00022722"/>
    </source>
</evidence>
<comment type="function">
    <text evidence="3 14 16">Endonuclease that specifically degrades the RNA of RNA-DNA hybrids.</text>
</comment>
<dbReference type="OrthoDB" id="9803420at2"/>
<protein>
    <recommendedName>
        <fullName evidence="7 14">Ribonuclease HII</fullName>
        <shortName evidence="14">RNase HII</shortName>
        <ecNumber evidence="6 14">3.1.26.4</ecNumber>
    </recommendedName>
</protein>
<feature type="binding site" evidence="14 15">
    <location>
        <position position="120"/>
    </location>
    <ligand>
        <name>a divalent metal cation</name>
        <dbReference type="ChEBI" id="CHEBI:60240"/>
    </ligand>
</feature>
<dbReference type="HAMAP" id="MF_00052_B">
    <property type="entry name" value="RNase_HII_B"/>
    <property type="match status" value="1"/>
</dbReference>
<evidence type="ECO:0000256" key="8">
    <source>
        <dbReference type="ARBA" id="ARBA00022490"/>
    </source>
</evidence>
<comment type="catalytic activity">
    <reaction evidence="1 14 15 16">
        <text>Endonucleolytic cleavage to 5'-phosphomonoester.</text>
        <dbReference type="EC" id="3.1.26.4"/>
    </reaction>
</comment>
<accession>A0A291M2V7</accession>
<evidence type="ECO:0000259" key="17">
    <source>
        <dbReference type="PROSITE" id="PS51975"/>
    </source>
</evidence>
<dbReference type="InterPro" id="IPR024567">
    <property type="entry name" value="RNase_HII/HIII_dom"/>
</dbReference>
<dbReference type="GO" id="GO:0003723">
    <property type="term" value="F:RNA binding"/>
    <property type="evidence" value="ECO:0007669"/>
    <property type="project" value="UniProtKB-UniRule"/>
</dbReference>
<evidence type="ECO:0000256" key="5">
    <source>
        <dbReference type="ARBA" id="ARBA00007383"/>
    </source>
</evidence>
<evidence type="ECO:0000256" key="2">
    <source>
        <dbReference type="ARBA" id="ARBA00001946"/>
    </source>
</evidence>
<dbReference type="PANTHER" id="PTHR10954">
    <property type="entry name" value="RIBONUCLEASE H2 SUBUNIT A"/>
    <property type="match status" value="1"/>
</dbReference>
<name>A0A291M2V7_9RHOB</name>
<evidence type="ECO:0000256" key="13">
    <source>
        <dbReference type="ARBA" id="ARBA00023211"/>
    </source>
</evidence>
<evidence type="ECO:0000256" key="1">
    <source>
        <dbReference type="ARBA" id="ARBA00000077"/>
    </source>
</evidence>
<dbReference type="RefSeq" id="WP_097374079.1">
    <property type="nucleotide sequence ID" value="NZ_CP021404.1"/>
</dbReference>
<dbReference type="Proteomes" id="UP000219050">
    <property type="component" value="Chromosome"/>
</dbReference>
<dbReference type="GO" id="GO:0032299">
    <property type="term" value="C:ribonuclease H2 complex"/>
    <property type="evidence" value="ECO:0007669"/>
    <property type="project" value="TreeGrafter"/>
</dbReference>
<organism evidence="18 19">
    <name type="scientific">Pacificitalea manganoxidans</name>
    <dbReference type="NCBI Taxonomy" id="1411902"/>
    <lineage>
        <taxon>Bacteria</taxon>
        <taxon>Pseudomonadati</taxon>
        <taxon>Pseudomonadota</taxon>
        <taxon>Alphaproteobacteria</taxon>
        <taxon>Rhodobacterales</taxon>
        <taxon>Paracoccaceae</taxon>
        <taxon>Pacificitalea</taxon>
    </lineage>
</organism>
<evidence type="ECO:0000256" key="12">
    <source>
        <dbReference type="ARBA" id="ARBA00022801"/>
    </source>
</evidence>
<comment type="similarity">
    <text evidence="5 14 16">Belongs to the RNase HII family.</text>
</comment>
<keyword evidence="9 14" id="KW-0540">Nuclease</keyword>
<evidence type="ECO:0000256" key="14">
    <source>
        <dbReference type="HAMAP-Rule" id="MF_00052"/>
    </source>
</evidence>
<evidence type="ECO:0000256" key="15">
    <source>
        <dbReference type="PROSITE-ProRule" id="PRU01319"/>
    </source>
</evidence>
<feature type="binding site" evidence="14 15">
    <location>
        <position position="30"/>
    </location>
    <ligand>
        <name>a divalent metal cation</name>
        <dbReference type="ChEBI" id="CHEBI:60240"/>
    </ligand>
</feature>
<dbReference type="PANTHER" id="PTHR10954:SF18">
    <property type="entry name" value="RIBONUCLEASE HII"/>
    <property type="match status" value="1"/>
</dbReference>
<dbReference type="GO" id="GO:0005737">
    <property type="term" value="C:cytoplasm"/>
    <property type="evidence" value="ECO:0007669"/>
    <property type="project" value="UniProtKB-SubCell"/>
</dbReference>
<dbReference type="InterPro" id="IPR036397">
    <property type="entry name" value="RNaseH_sf"/>
</dbReference>
<gene>
    <name evidence="14" type="primary">rnhB</name>
    <name evidence="18" type="ORF">CBW24_01080</name>
</gene>
<dbReference type="Gene3D" id="3.30.420.10">
    <property type="entry name" value="Ribonuclease H-like superfamily/Ribonuclease H"/>
    <property type="match status" value="1"/>
</dbReference>
<feature type="binding site" evidence="14 15">
    <location>
        <position position="29"/>
    </location>
    <ligand>
        <name>a divalent metal cation</name>
        <dbReference type="ChEBI" id="CHEBI:60240"/>
    </ligand>
</feature>
<comment type="cofactor">
    <cofactor evidence="2">
        <name>Mg(2+)</name>
        <dbReference type="ChEBI" id="CHEBI:18420"/>
    </cofactor>
</comment>
<comment type="cofactor">
    <cofactor evidence="14 15">
        <name>Mn(2+)</name>
        <dbReference type="ChEBI" id="CHEBI:29035"/>
    </cofactor>
    <cofactor evidence="14 15">
        <name>Mg(2+)</name>
        <dbReference type="ChEBI" id="CHEBI:18420"/>
    </cofactor>
    <text evidence="14 15">Manganese or magnesium. Binds 1 divalent metal ion per monomer in the absence of substrate. May bind a second metal ion after substrate binding.</text>
</comment>
<evidence type="ECO:0000313" key="19">
    <source>
        <dbReference type="Proteomes" id="UP000219050"/>
    </source>
</evidence>
<keyword evidence="13 14" id="KW-0464">Manganese</keyword>
<dbReference type="NCBIfam" id="NF000595">
    <property type="entry name" value="PRK00015.1-3"/>
    <property type="match status" value="1"/>
</dbReference>
<evidence type="ECO:0000256" key="10">
    <source>
        <dbReference type="ARBA" id="ARBA00022723"/>
    </source>
</evidence>
<evidence type="ECO:0000256" key="6">
    <source>
        <dbReference type="ARBA" id="ARBA00012180"/>
    </source>
</evidence>